<evidence type="ECO:0000256" key="3">
    <source>
        <dbReference type="ARBA" id="ARBA00022723"/>
    </source>
</evidence>
<dbReference type="AlphaFoldDB" id="A0A1Y2T832"/>
<dbReference type="InterPro" id="IPR018149">
    <property type="entry name" value="Lys-tRNA-synth_II_C"/>
</dbReference>
<dbReference type="InterPro" id="IPR004364">
    <property type="entry name" value="Aa-tRNA-synt_II"/>
</dbReference>
<dbReference type="GO" id="GO:0004824">
    <property type="term" value="F:lysine-tRNA ligase activity"/>
    <property type="evidence" value="ECO:0007669"/>
    <property type="project" value="UniProtKB-UniRule"/>
</dbReference>
<evidence type="ECO:0000259" key="11">
    <source>
        <dbReference type="PROSITE" id="PS50862"/>
    </source>
</evidence>
<evidence type="ECO:0000313" key="12">
    <source>
        <dbReference type="EMBL" id="OTA41904.1"/>
    </source>
</evidence>
<evidence type="ECO:0000256" key="1">
    <source>
        <dbReference type="ARBA" id="ARBA00008226"/>
    </source>
</evidence>
<evidence type="ECO:0000256" key="5">
    <source>
        <dbReference type="ARBA" id="ARBA00022840"/>
    </source>
</evidence>
<comment type="cofactor">
    <cofactor evidence="9 10">
        <name>Mg(2+)</name>
        <dbReference type="ChEBI" id="CHEBI:18420"/>
    </cofactor>
    <text evidence="9 10">Binds 3 Mg(2+) ions per subunit.</text>
</comment>
<dbReference type="Proteomes" id="UP000194267">
    <property type="component" value="Unassembled WGS sequence"/>
</dbReference>
<dbReference type="PANTHER" id="PTHR42918:SF15">
    <property type="entry name" value="LYSINE--TRNA LIGASE, CHLOROPLASTIC_MITOCHONDRIAL"/>
    <property type="match status" value="1"/>
</dbReference>
<dbReference type="EC" id="6.1.1.6" evidence="9"/>
<keyword evidence="6 9" id="KW-0648">Protein biosynthesis</keyword>
<dbReference type="GO" id="GO:0000287">
    <property type="term" value="F:magnesium ion binding"/>
    <property type="evidence" value="ECO:0007669"/>
    <property type="project" value="UniProtKB-UniRule"/>
</dbReference>
<keyword evidence="4 9" id="KW-0547">Nucleotide-binding</keyword>
<dbReference type="EMBL" id="LWLV01000160">
    <property type="protein sequence ID" value="OTA41904.1"/>
    <property type="molecule type" value="Genomic_DNA"/>
</dbReference>
<dbReference type="PANTHER" id="PTHR42918">
    <property type="entry name" value="LYSYL-TRNA SYNTHETASE"/>
    <property type="match status" value="1"/>
</dbReference>
<comment type="caution">
    <text evidence="12">The sequence shown here is derived from an EMBL/GenBank/DDBJ whole genome shotgun (WGS) entry which is preliminary data.</text>
</comment>
<keyword evidence="3 9" id="KW-0479">Metal-binding</keyword>
<evidence type="ECO:0000313" key="13">
    <source>
        <dbReference type="Proteomes" id="UP000194267"/>
    </source>
</evidence>
<name>A0A1Y2T832_SYMTR</name>
<comment type="subcellular location">
    <subcellularLocation>
        <location evidence="9">Cytoplasm</location>
    </subcellularLocation>
</comment>
<dbReference type="FunFam" id="2.40.50.140:FF:000024">
    <property type="entry name" value="Lysine--tRNA ligase"/>
    <property type="match status" value="1"/>
</dbReference>
<evidence type="ECO:0000256" key="4">
    <source>
        <dbReference type="ARBA" id="ARBA00022741"/>
    </source>
</evidence>
<dbReference type="NCBIfam" id="TIGR00499">
    <property type="entry name" value="lysS_bact"/>
    <property type="match status" value="1"/>
</dbReference>
<dbReference type="Gene3D" id="2.40.50.140">
    <property type="entry name" value="Nucleic acid-binding proteins"/>
    <property type="match status" value="1"/>
</dbReference>
<evidence type="ECO:0000256" key="6">
    <source>
        <dbReference type="ARBA" id="ARBA00022917"/>
    </source>
</evidence>
<dbReference type="PROSITE" id="PS50862">
    <property type="entry name" value="AA_TRNA_LIGASE_II"/>
    <property type="match status" value="1"/>
</dbReference>
<dbReference type="GO" id="GO:0005829">
    <property type="term" value="C:cytosol"/>
    <property type="evidence" value="ECO:0007669"/>
    <property type="project" value="TreeGrafter"/>
</dbReference>
<dbReference type="SUPFAM" id="SSF55681">
    <property type="entry name" value="Class II aaRS and biotin synthetases"/>
    <property type="match status" value="1"/>
</dbReference>
<gene>
    <name evidence="9" type="primary">lysS</name>
    <name evidence="12" type="ORF">A6D92_02945</name>
</gene>
<feature type="binding site" evidence="9">
    <location>
        <position position="413"/>
    </location>
    <ligand>
        <name>Mg(2+)</name>
        <dbReference type="ChEBI" id="CHEBI:18420"/>
        <label>1</label>
    </ligand>
</feature>
<dbReference type="InterPro" id="IPR002313">
    <property type="entry name" value="Lys-tRNA-ligase_II"/>
</dbReference>
<dbReference type="HAMAP" id="MF_00252">
    <property type="entry name" value="Lys_tRNA_synth_class2"/>
    <property type="match status" value="1"/>
</dbReference>
<evidence type="ECO:0000256" key="2">
    <source>
        <dbReference type="ARBA" id="ARBA00022598"/>
    </source>
</evidence>
<protein>
    <recommendedName>
        <fullName evidence="9">Lysine--tRNA ligase</fullName>
        <ecNumber evidence="9">6.1.1.6</ecNumber>
    </recommendedName>
    <alternativeName>
        <fullName evidence="9">Lysyl-tRNA synthetase</fullName>
        <shortName evidence="9">LysRS</shortName>
    </alternativeName>
</protein>
<feature type="binding site" evidence="9">
    <location>
        <position position="413"/>
    </location>
    <ligand>
        <name>Mg(2+)</name>
        <dbReference type="ChEBI" id="CHEBI:18420"/>
        <label>2</label>
    </ligand>
</feature>
<dbReference type="GO" id="GO:0140096">
    <property type="term" value="F:catalytic activity, acting on a protein"/>
    <property type="evidence" value="ECO:0007669"/>
    <property type="project" value="UniProtKB-ARBA"/>
</dbReference>
<comment type="catalytic activity">
    <reaction evidence="8 9 10">
        <text>tRNA(Lys) + L-lysine + ATP = L-lysyl-tRNA(Lys) + AMP + diphosphate</text>
        <dbReference type="Rhea" id="RHEA:20792"/>
        <dbReference type="Rhea" id="RHEA-COMP:9696"/>
        <dbReference type="Rhea" id="RHEA-COMP:9697"/>
        <dbReference type="ChEBI" id="CHEBI:30616"/>
        <dbReference type="ChEBI" id="CHEBI:32551"/>
        <dbReference type="ChEBI" id="CHEBI:33019"/>
        <dbReference type="ChEBI" id="CHEBI:78442"/>
        <dbReference type="ChEBI" id="CHEBI:78529"/>
        <dbReference type="ChEBI" id="CHEBI:456215"/>
        <dbReference type="EC" id="6.1.1.6"/>
    </reaction>
</comment>
<dbReference type="InterPro" id="IPR045864">
    <property type="entry name" value="aa-tRNA-synth_II/BPL/LPL"/>
</dbReference>
<dbReference type="PRINTS" id="PR00982">
    <property type="entry name" value="TRNASYNTHLYS"/>
</dbReference>
<keyword evidence="7 9" id="KW-0030">Aminoacyl-tRNA synthetase</keyword>
<sequence>MLSREEQLREARRAKMRTLREAGVDPFGTRFGDRRLMGDLRRQYGEASAEELDAARIPARVAGRVVTVRSHGKIGFAHLQDGSGRLQIYLRLPELSERERLVWEHLDLGDIVGAEGVLMRTRTGELTVKVESLTMLTKALRPLPDKHAGLRDVELRYRERHLDLLVNPESRAVFEARSRIVASLRRTLDELGFIEVETPVLVPLAGGAAARPFLTYHNALDRQLSLRIATELHLKRLVVGGMERVYEIGRVFRNEGLSTRHNPEFTSLEAYQAYADYRDMMDLTERLVQNAARAVNGSLRAGEIDLTGPFRRITMAEAVKEATGIDVMALGSSGDERRDAEAVRAAAEAAGYEVEAATWGGLLAELFERYAEDRLVQPTFVLGHPVETSPLAKRDPRDPRLTERFELYVQGREIANAFSELNDPEDQRRRFEAQLAQRQAGDEEAHPMDEDFLAALEVGLPPTGGLGIGVDRLVMLLTGAPSIRDVILFPTMRDR</sequence>
<evidence type="ECO:0000256" key="10">
    <source>
        <dbReference type="RuleBase" id="RU000336"/>
    </source>
</evidence>
<comment type="similarity">
    <text evidence="1 9">Belongs to the class-II aminoacyl-tRNA synthetase family.</text>
</comment>
<accession>A0A1Y2T832</accession>
<dbReference type="Pfam" id="PF01336">
    <property type="entry name" value="tRNA_anti-codon"/>
    <property type="match status" value="1"/>
</dbReference>
<dbReference type="GO" id="GO:0005524">
    <property type="term" value="F:ATP binding"/>
    <property type="evidence" value="ECO:0007669"/>
    <property type="project" value="UniProtKB-UniRule"/>
</dbReference>
<evidence type="ECO:0000256" key="7">
    <source>
        <dbReference type="ARBA" id="ARBA00023146"/>
    </source>
</evidence>
<dbReference type="CDD" id="cd04322">
    <property type="entry name" value="LysRS_N"/>
    <property type="match status" value="1"/>
</dbReference>
<dbReference type="InterPro" id="IPR006195">
    <property type="entry name" value="aa-tRNA-synth_II"/>
</dbReference>
<dbReference type="InterPro" id="IPR044136">
    <property type="entry name" value="Lys-tRNA-ligase_II_N"/>
</dbReference>
<dbReference type="CDD" id="cd00775">
    <property type="entry name" value="LysRS_core"/>
    <property type="match status" value="1"/>
</dbReference>
<dbReference type="GO" id="GO:0016740">
    <property type="term" value="F:transferase activity"/>
    <property type="evidence" value="ECO:0007669"/>
    <property type="project" value="UniProtKB-ARBA"/>
</dbReference>
<dbReference type="GO" id="GO:0006430">
    <property type="term" value="P:lysyl-tRNA aminoacylation"/>
    <property type="evidence" value="ECO:0007669"/>
    <property type="project" value="UniProtKB-UniRule"/>
</dbReference>
<organism evidence="12 13">
    <name type="scientific">Symbiobacterium thermophilum</name>
    <dbReference type="NCBI Taxonomy" id="2734"/>
    <lineage>
        <taxon>Bacteria</taxon>
        <taxon>Bacillati</taxon>
        <taxon>Bacillota</taxon>
        <taxon>Clostridia</taxon>
        <taxon>Eubacteriales</taxon>
        <taxon>Symbiobacteriaceae</taxon>
        <taxon>Symbiobacterium</taxon>
    </lineage>
</organism>
<dbReference type="NCBIfam" id="NF001756">
    <property type="entry name" value="PRK00484.1"/>
    <property type="match status" value="1"/>
</dbReference>
<evidence type="ECO:0000256" key="8">
    <source>
        <dbReference type="ARBA" id="ARBA00048573"/>
    </source>
</evidence>
<dbReference type="InterPro" id="IPR004365">
    <property type="entry name" value="NA-bd_OB_tRNA"/>
</dbReference>
<feature type="binding site" evidence="9">
    <location>
        <position position="406"/>
    </location>
    <ligand>
        <name>Mg(2+)</name>
        <dbReference type="ChEBI" id="CHEBI:18420"/>
        <label>1</label>
    </ligand>
</feature>
<keyword evidence="9 10" id="KW-0460">Magnesium</keyword>
<keyword evidence="9" id="KW-0963">Cytoplasm</keyword>
<comment type="subunit">
    <text evidence="9">Homodimer.</text>
</comment>
<keyword evidence="2 9" id="KW-0436">Ligase</keyword>
<dbReference type="InterPro" id="IPR012340">
    <property type="entry name" value="NA-bd_OB-fold"/>
</dbReference>
<dbReference type="GO" id="GO:0000049">
    <property type="term" value="F:tRNA binding"/>
    <property type="evidence" value="ECO:0007669"/>
    <property type="project" value="TreeGrafter"/>
</dbReference>
<proteinExistence type="inferred from homology"/>
<reference evidence="13" key="1">
    <citation type="submission" date="2016-04" db="EMBL/GenBank/DDBJ databases">
        <authorList>
            <person name="Antunes L.P."/>
            <person name="Martins L.F."/>
            <person name="Pereira R.V."/>
            <person name="Thomas A.M."/>
            <person name="Barbosa D."/>
            <person name="Nascimento L."/>
            <person name="Silva G.M."/>
            <person name="Condomitti G.W."/>
            <person name="Digiampietri L.A."/>
            <person name="Lombardi K.C."/>
            <person name="Ramos P.L."/>
            <person name="Quaggio R.B."/>
            <person name="Oliveira J.C."/>
            <person name="Pascon R.C."/>
            <person name="Cruz J.B."/>
            <person name="Silva A.M."/>
            <person name="Setubal J.C."/>
        </authorList>
    </citation>
    <scope>NUCLEOTIDE SEQUENCE [LARGE SCALE GENOMIC DNA]</scope>
</reference>
<feature type="domain" description="Aminoacyl-transfer RNA synthetases class-II family profile" evidence="11">
    <location>
        <begin position="174"/>
        <end position="490"/>
    </location>
</feature>
<dbReference type="SUPFAM" id="SSF50249">
    <property type="entry name" value="Nucleic acid-binding proteins"/>
    <property type="match status" value="1"/>
</dbReference>
<keyword evidence="5 9" id="KW-0067">ATP-binding</keyword>
<dbReference type="Gene3D" id="3.30.930.10">
    <property type="entry name" value="Bira Bifunctional Protein, Domain 2"/>
    <property type="match status" value="1"/>
</dbReference>
<evidence type="ECO:0000256" key="9">
    <source>
        <dbReference type="HAMAP-Rule" id="MF_00252"/>
    </source>
</evidence>
<dbReference type="Pfam" id="PF00152">
    <property type="entry name" value="tRNA-synt_2"/>
    <property type="match status" value="1"/>
</dbReference>